<sequence>MYRSQLLPPYQVHRFEQQLNQMLTSGVPTPSKFSLCANNFKFQPLIVNKTLSGTLHIQNTRSSDWMAVRVIVYSVCMKVFPRKFLVPPARKAAVDISIVWIPTCPRQYSLIVQWFPVGSDCPPCNSELIWKKPYRKISRKRWSQRVVCVYFEPGMFHFIG</sequence>
<organism evidence="1 2">
    <name type="scientific">Ascaris lumbricoides</name>
    <name type="common">Giant roundworm</name>
    <dbReference type="NCBI Taxonomy" id="6252"/>
    <lineage>
        <taxon>Eukaryota</taxon>
        <taxon>Metazoa</taxon>
        <taxon>Ecdysozoa</taxon>
        <taxon>Nematoda</taxon>
        <taxon>Chromadorea</taxon>
        <taxon>Rhabditida</taxon>
        <taxon>Spirurina</taxon>
        <taxon>Ascaridomorpha</taxon>
        <taxon>Ascaridoidea</taxon>
        <taxon>Ascarididae</taxon>
        <taxon>Ascaris</taxon>
    </lineage>
</organism>
<proteinExistence type="predicted"/>
<accession>A0A0M3HS87</accession>
<dbReference type="WBParaSite" id="ALUE_0000529901-mRNA-1">
    <property type="protein sequence ID" value="ALUE_0000529901-mRNA-1"/>
    <property type="gene ID" value="ALUE_0000529901"/>
</dbReference>
<name>A0A0M3HS87_ASCLU</name>
<dbReference type="AlphaFoldDB" id="A0A0M3HS87"/>
<reference evidence="2" key="1">
    <citation type="submission" date="2017-02" db="UniProtKB">
        <authorList>
            <consortium name="WormBaseParasite"/>
        </authorList>
    </citation>
    <scope>IDENTIFICATION</scope>
</reference>
<evidence type="ECO:0000313" key="2">
    <source>
        <dbReference type="WBParaSite" id="ALUE_0000529901-mRNA-1"/>
    </source>
</evidence>
<dbReference type="Proteomes" id="UP000036681">
    <property type="component" value="Unplaced"/>
</dbReference>
<protein>
    <submittedName>
        <fullName evidence="2">Major sperm protein</fullName>
    </submittedName>
</protein>
<evidence type="ECO:0000313" key="1">
    <source>
        <dbReference type="Proteomes" id="UP000036681"/>
    </source>
</evidence>
<keyword evidence="1" id="KW-1185">Reference proteome</keyword>